<protein>
    <submittedName>
        <fullName evidence="1">Uncharacterized protein</fullName>
    </submittedName>
</protein>
<dbReference type="EMBL" id="GBXM01075890">
    <property type="protein sequence ID" value="JAH32687.1"/>
    <property type="molecule type" value="Transcribed_RNA"/>
</dbReference>
<sequence length="36" mass="4091">MALNRFPQHPLIHPSNFPPTHPFLLALHQSQCLEAS</sequence>
<evidence type="ECO:0000313" key="1">
    <source>
        <dbReference type="EMBL" id="JAH32687.1"/>
    </source>
</evidence>
<reference evidence="1" key="1">
    <citation type="submission" date="2014-11" db="EMBL/GenBank/DDBJ databases">
        <authorList>
            <person name="Amaro Gonzalez C."/>
        </authorList>
    </citation>
    <scope>NUCLEOTIDE SEQUENCE</scope>
</reference>
<proteinExistence type="predicted"/>
<organism evidence="1">
    <name type="scientific">Anguilla anguilla</name>
    <name type="common">European freshwater eel</name>
    <name type="synonym">Muraena anguilla</name>
    <dbReference type="NCBI Taxonomy" id="7936"/>
    <lineage>
        <taxon>Eukaryota</taxon>
        <taxon>Metazoa</taxon>
        <taxon>Chordata</taxon>
        <taxon>Craniata</taxon>
        <taxon>Vertebrata</taxon>
        <taxon>Euteleostomi</taxon>
        <taxon>Actinopterygii</taxon>
        <taxon>Neopterygii</taxon>
        <taxon>Teleostei</taxon>
        <taxon>Anguilliformes</taxon>
        <taxon>Anguillidae</taxon>
        <taxon>Anguilla</taxon>
    </lineage>
</organism>
<accession>A0A0E9RV48</accession>
<name>A0A0E9RV48_ANGAN</name>
<dbReference type="AlphaFoldDB" id="A0A0E9RV48"/>
<reference evidence="1" key="2">
    <citation type="journal article" date="2015" name="Fish Shellfish Immunol.">
        <title>Early steps in the European eel (Anguilla anguilla)-Vibrio vulnificus interaction in the gills: Role of the RtxA13 toxin.</title>
        <authorList>
            <person name="Callol A."/>
            <person name="Pajuelo D."/>
            <person name="Ebbesson L."/>
            <person name="Teles M."/>
            <person name="MacKenzie S."/>
            <person name="Amaro C."/>
        </authorList>
    </citation>
    <scope>NUCLEOTIDE SEQUENCE</scope>
</reference>